<organism evidence="9 10">
    <name type="scientific">Paracoccus solventivorans</name>
    <dbReference type="NCBI Taxonomy" id="53463"/>
    <lineage>
        <taxon>Bacteria</taxon>
        <taxon>Pseudomonadati</taxon>
        <taxon>Pseudomonadota</taxon>
        <taxon>Alphaproteobacteria</taxon>
        <taxon>Rhodobacterales</taxon>
        <taxon>Paracoccaceae</taxon>
        <taxon>Paracoccus</taxon>
    </lineage>
</organism>
<dbReference type="PANTHER" id="PTHR47816:SF4">
    <property type="entry name" value="RIBOSOMAL RNA SMALL SUBUNIT METHYLTRANSFERASE C"/>
    <property type="match status" value="1"/>
</dbReference>
<keyword evidence="1" id="KW-0963">Cytoplasm</keyword>
<feature type="region of interest" description="Disordered" evidence="6">
    <location>
        <begin position="321"/>
        <end position="346"/>
    </location>
</feature>
<name>A0A832QWR9_9RHOB</name>
<gene>
    <name evidence="9" type="ORF">GXX24_12085</name>
</gene>
<dbReference type="EMBL" id="DULP01000189">
    <property type="protein sequence ID" value="HHW34862.1"/>
    <property type="molecule type" value="Genomic_DNA"/>
</dbReference>
<evidence type="ECO:0000256" key="6">
    <source>
        <dbReference type="SAM" id="MobiDB-lite"/>
    </source>
</evidence>
<dbReference type="InterPro" id="IPR046977">
    <property type="entry name" value="RsmC/RlmG"/>
</dbReference>
<dbReference type="InterPro" id="IPR013675">
    <property type="entry name" value="Mtase_sm_N"/>
</dbReference>
<dbReference type="RefSeq" id="WP_303730861.1">
    <property type="nucleotide sequence ID" value="NZ_DULP01000189.1"/>
</dbReference>
<keyword evidence="2" id="KW-0698">rRNA processing</keyword>
<keyword evidence="4 9" id="KW-0808">Transferase</keyword>
<evidence type="ECO:0000256" key="2">
    <source>
        <dbReference type="ARBA" id="ARBA00022552"/>
    </source>
</evidence>
<evidence type="ECO:0000256" key="4">
    <source>
        <dbReference type="ARBA" id="ARBA00022679"/>
    </source>
</evidence>
<proteinExistence type="predicted"/>
<dbReference type="PANTHER" id="PTHR47816">
    <property type="entry name" value="RIBOSOMAL RNA SMALL SUBUNIT METHYLTRANSFERASE C"/>
    <property type="match status" value="1"/>
</dbReference>
<dbReference type="Pfam" id="PF08468">
    <property type="entry name" value="MTS_N"/>
    <property type="match status" value="1"/>
</dbReference>
<dbReference type="InterPro" id="IPR007848">
    <property type="entry name" value="Small_mtfrase_dom"/>
</dbReference>
<protein>
    <submittedName>
        <fullName evidence="9">Class I SAM-dependent methyltransferase</fullName>
    </submittedName>
</protein>
<dbReference type="CDD" id="cd02440">
    <property type="entry name" value="AdoMet_MTases"/>
    <property type="match status" value="1"/>
</dbReference>
<dbReference type="SUPFAM" id="SSF53335">
    <property type="entry name" value="S-adenosyl-L-methionine-dependent methyltransferases"/>
    <property type="match status" value="1"/>
</dbReference>
<evidence type="ECO:0000256" key="5">
    <source>
        <dbReference type="ARBA" id="ARBA00022691"/>
    </source>
</evidence>
<evidence type="ECO:0000313" key="9">
    <source>
        <dbReference type="EMBL" id="HHW34862.1"/>
    </source>
</evidence>
<comment type="caution">
    <text evidence="9">The sequence shown here is derived from an EMBL/GenBank/DDBJ whole genome shotgun (WGS) entry which is preliminary data.</text>
</comment>
<evidence type="ECO:0000259" key="7">
    <source>
        <dbReference type="Pfam" id="PF05175"/>
    </source>
</evidence>
<evidence type="ECO:0000256" key="1">
    <source>
        <dbReference type="ARBA" id="ARBA00022490"/>
    </source>
</evidence>
<dbReference type="Gene3D" id="3.40.50.150">
    <property type="entry name" value="Vaccinia Virus protein VP39"/>
    <property type="match status" value="2"/>
</dbReference>
<dbReference type="Pfam" id="PF05175">
    <property type="entry name" value="MTS"/>
    <property type="match status" value="1"/>
</dbReference>
<feature type="domain" description="Methyltransferase small" evidence="7">
    <location>
        <begin position="157"/>
        <end position="319"/>
    </location>
</feature>
<evidence type="ECO:0000313" key="10">
    <source>
        <dbReference type="Proteomes" id="UP000580830"/>
    </source>
</evidence>
<evidence type="ECO:0000259" key="8">
    <source>
        <dbReference type="Pfam" id="PF08468"/>
    </source>
</evidence>
<evidence type="ECO:0000256" key="3">
    <source>
        <dbReference type="ARBA" id="ARBA00022603"/>
    </source>
</evidence>
<sequence>MAGSRLELIDPPAGTVLLVGAGPGDLAPFDPARTLVLQGFRPLHDAVAGQGFRVLTVPATGPEGRADAAVVFLPRARAEARARIAAAAAALAPGAALWIDGQKTDGVDSVLRELRELAPVDQVQSRAHGKIFRVTLPAGAWLPPDWAGGQHEIAGGFVTAPGVFSADGPDPASQALAAALPERLPTRIVELGAGWGWLAAQILTHPGVEQLHLVEADHAALECARRNITDPRAQFHWADATTFRLPEPVNGVIMNPPFHETRAADPHLGARFIRAAAGLLTGAGRLWMVANRHLPYEAVLAEHFGDVQEIGGDSRFKIITASGAGRKAPAGKGSGAGQPKTRRRRR</sequence>
<keyword evidence="3 9" id="KW-0489">Methyltransferase</keyword>
<reference evidence="9 10" key="1">
    <citation type="journal article" date="2020" name="Biotechnol. Biofuels">
        <title>New insights from the biogas microbiome by comprehensive genome-resolved metagenomics of nearly 1600 species originating from multiple anaerobic digesters.</title>
        <authorList>
            <person name="Campanaro S."/>
            <person name="Treu L."/>
            <person name="Rodriguez-R L.M."/>
            <person name="Kovalovszki A."/>
            <person name="Ziels R.M."/>
            <person name="Maus I."/>
            <person name="Zhu X."/>
            <person name="Kougias P.G."/>
            <person name="Basile A."/>
            <person name="Luo G."/>
            <person name="Schluter A."/>
            <person name="Konstantinidis K.T."/>
            <person name="Angelidaki I."/>
        </authorList>
    </citation>
    <scope>NUCLEOTIDE SEQUENCE [LARGE SCALE GENOMIC DNA]</scope>
    <source>
        <strain evidence="9">AS04akNAM_125</strain>
    </source>
</reference>
<dbReference type="AlphaFoldDB" id="A0A832QWR9"/>
<keyword evidence="5" id="KW-0949">S-adenosyl-L-methionine</keyword>
<accession>A0A832QWR9</accession>
<dbReference type="InterPro" id="IPR029063">
    <property type="entry name" value="SAM-dependent_MTases_sf"/>
</dbReference>
<dbReference type="GO" id="GO:0008990">
    <property type="term" value="F:rRNA (guanine-N2-)-methyltransferase activity"/>
    <property type="evidence" value="ECO:0007669"/>
    <property type="project" value="InterPro"/>
</dbReference>
<feature type="domain" description="Methyltransferase small N-terminal" evidence="8">
    <location>
        <begin position="64"/>
        <end position="136"/>
    </location>
</feature>
<dbReference type="Proteomes" id="UP000580830">
    <property type="component" value="Unassembled WGS sequence"/>
</dbReference>